<accession>A0A0W0YXW7</accession>
<dbReference type="InterPro" id="IPR019734">
    <property type="entry name" value="TPR_rpt"/>
</dbReference>
<keyword evidence="1" id="KW-0677">Repeat</keyword>
<evidence type="ECO:0000256" key="2">
    <source>
        <dbReference type="ARBA" id="ARBA00022803"/>
    </source>
</evidence>
<dbReference type="PANTHER" id="PTHR45586:SF1">
    <property type="entry name" value="LIPOPOLYSACCHARIDE ASSEMBLY PROTEIN B"/>
    <property type="match status" value="1"/>
</dbReference>
<dbReference type="STRING" id="452.Lspi_2305"/>
<dbReference type="OrthoDB" id="9814042at2"/>
<name>A0A0W0YXW7_LEGSP</name>
<dbReference type="PANTHER" id="PTHR45586">
    <property type="entry name" value="TPR REPEAT-CONTAINING PROTEIN PA4667"/>
    <property type="match status" value="1"/>
</dbReference>
<reference evidence="4 5" key="1">
    <citation type="submission" date="2015-11" db="EMBL/GenBank/DDBJ databases">
        <title>Genomic analysis of 38 Legionella species identifies large and diverse effector repertoires.</title>
        <authorList>
            <person name="Burstein D."/>
            <person name="Amaro F."/>
            <person name="Zusman T."/>
            <person name="Lifshitz Z."/>
            <person name="Cohen O."/>
            <person name="Gilbert J.A."/>
            <person name="Pupko T."/>
            <person name="Shuman H.A."/>
            <person name="Segal G."/>
        </authorList>
    </citation>
    <scope>NUCLEOTIDE SEQUENCE [LARGE SCALE GENOMIC DNA]</scope>
    <source>
        <strain evidence="4 5">Mt.St.Helens-9</strain>
    </source>
</reference>
<dbReference type="Proteomes" id="UP000054877">
    <property type="component" value="Unassembled WGS sequence"/>
</dbReference>
<dbReference type="EMBL" id="LNYX01000031">
    <property type="protein sequence ID" value="KTD61675.1"/>
    <property type="molecule type" value="Genomic_DNA"/>
</dbReference>
<evidence type="ECO:0000313" key="5">
    <source>
        <dbReference type="Proteomes" id="UP000054877"/>
    </source>
</evidence>
<dbReference type="PROSITE" id="PS51257">
    <property type="entry name" value="PROKAR_LIPOPROTEIN"/>
    <property type="match status" value="1"/>
</dbReference>
<organism evidence="4 5">
    <name type="scientific">Legionella spiritensis</name>
    <dbReference type="NCBI Taxonomy" id="452"/>
    <lineage>
        <taxon>Bacteria</taxon>
        <taxon>Pseudomonadati</taxon>
        <taxon>Pseudomonadota</taxon>
        <taxon>Gammaproteobacteria</taxon>
        <taxon>Legionellales</taxon>
        <taxon>Legionellaceae</taxon>
        <taxon>Legionella</taxon>
    </lineage>
</organism>
<dbReference type="InterPro" id="IPR011990">
    <property type="entry name" value="TPR-like_helical_dom_sf"/>
</dbReference>
<dbReference type="PATRIC" id="fig|452.5.peg.2544"/>
<dbReference type="SUPFAM" id="SSF48452">
    <property type="entry name" value="TPR-like"/>
    <property type="match status" value="1"/>
</dbReference>
<dbReference type="Pfam" id="PF14559">
    <property type="entry name" value="TPR_19"/>
    <property type="match status" value="2"/>
</dbReference>
<dbReference type="NCBIfam" id="TIGR02521">
    <property type="entry name" value="type_IV_pilW"/>
    <property type="match status" value="1"/>
</dbReference>
<keyword evidence="2 3" id="KW-0802">TPR repeat</keyword>
<evidence type="ECO:0000256" key="3">
    <source>
        <dbReference type="PROSITE-ProRule" id="PRU00339"/>
    </source>
</evidence>
<evidence type="ECO:0000313" key="4">
    <source>
        <dbReference type="EMBL" id="KTD61675.1"/>
    </source>
</evidence>
<feature type="repeat" description="TPR" evidence="3">
    <location>
        <begin position="150"/>
        <end position="183"/>
    </location>
</feature>
<sequence length="264" mass="29731">MGRRSGWKQIGWLASLCVFLLLQACQHSLETERKKQVKEQKLSKAAGYNTQLGLAYLKQGDTPRAKRKLLYALQMEPNSPDVNVAMAYFLEKTGDVDEAKNYYSKALSLAPNDGSQLNNYGTFLCRSGKYKEAERYFLKAVNDVHYIHSAGAYENAGLCASAIPDLAKAEHYFTKALEQDPHRRQSLVELVTLEIKQNDPSKALKILQKYQEMALNDPSLLALAVDAAHKAEKADMEDFYKQRLGRFTNNVAGEKNDYEHNSNG</sequence>
<dbReference type="Gene3D" id="1.25.40.10">
    <property type="entry name" value="Tetratricopeptide repeat domain"/>
    <property type="match status" value="1"/>
</dbReference>
<protein>
    <submittedName>
        <fullName evidence="4">Fimbrial biogenesis and twitching motility protein PilF</fullName>
    </submittedName>
</protein>
<feature type="repeat" description="TPR" evidence="3">
    <location>
        <begin position="80"/>
        <end position="113"/>
    </location>
</feature>
<comment type="caution">
    <text evidence="4">The sequence shown here is derived from an EMBL/GenBank/DDBJ whole genome shotgun (WGS) entry which is preliminary data.</text>
</comment>
<feature type="repeat" description="TPR" evidence="3">
    <location>
        <begin position="46"/>
        <end position="79"/>
    </location>
</feature>
<dbReference type="InterPro" id="IPR013360">
    <property type="entry name" value="Pilus_4_PilW"/>
</dbReference>
<evidence type="ECO:0000256" key="1">
    <source>
        <dbReference type="ARBA" id="ARBA00022737"/>
    </source>
</evidence>
<dbReference type="SMART" id="SM00028">
    <property type="entry name" value="TPR"/>
    <property type="match status" value="3"/>
</dbReference>
<dbReference type="AlphaFoldDB" id="A0A0W0YXW7"/>
<dbReference type="PROSITE" id="PS50005">
    <property type="entry name" value="TPR"/>
    <property type="match status" value="3"/>
</dbReference>
<gene>
    <name evidence="4" type="primary">pilF</name>
    <name evidence="4" type="ORF">Lspi_2305</name>
</gene>
<proteinExistence type="predicted"/>
<dbReference type="InterPro" id="IPR051012">
    <property type="entry name" value="CellSynth/LPSAsmb/PSIAsmb"/>
</dbReference>
<keyword evidence="5" id="KW-1185">Reference proteome</keyword>
<dbReference type="RefSeq" id="WP_058484211.1">
    <property type="nucleotide sequence ID" value="NZ_CAAAII010000001.1"/>
</dbReference>